<evidence type="ECO:0000313" key="1">
    <source>
        <dbReference type="EMBL" id="MBN9673838.1"/>
    </source>
</evidence>
<evidence type="ECO:0000313" key="2">
    <source>
        <dbReference type="Proteomes" id="UP000664096"/>
    </source>
</evidence>
<organism evidence="1 2">
    <name type="scientific">Roseibium aggregatum</name>
    <dbReference type="NCBI Taxonomy" id="187304"/>
    <lineage>
        <taxon>Bacteria</taxon>
        <taxon>Pseudomonadati</taxon>
        <taxon>Pseudomonadota</taxon>
        <taxon>Alphaproteobacteria</taxon>
        <taxon>Hyphomicrobiales</taxon>
        <taxon>Stappiaceae</taxon>
        <taxon>Roseibium</taxon>
    </lineage>
</organism>
<reference evidence="1" key="1">
    <citation type="submission" date="2020-12" db="EMBL/GenBank/DDBJ databases">
        <title>Oil enriched cultivation method for isolating marine PHA-producing bacteria.</title>
        <authorList>
            <person name="Zheng W."/>
            <person name="Yu S."/>
            <person name="Huang Y."/>
        </authorList>
    </citation>
    <scope>NUCLEOTIDE SEQUENCE</scope>
    <source>
        <strain evidence="1">SY-2-12</strain>
    </source>
</reference>
<gene>
    <name evidence="1" type="ORF">JF539_26010</name>
</gene>
<name>A0A939EK76_9HYPH</name>
<sequence length="344" mass="39073">MVRIVLHIGTEKTATTSIQWHLYENRKLFAEKGVLYPEKLGGENHLCFPALAIGRPDADEITTAAYALMKRFGYDAMDKYVLETLDWQIAASKPDTILLSNEHLHSRITTTEQVHRLKRLLSTITDNIEIVLYIRRQDRLAVSYYSTPFKFGKKTVDRVIPDVAGQLPHYYDYGKIVTQWSEVFGKDNITVRIFEEEVRAKGGIINSFLNAARVTPPKTQLAKTHNESLSLEAIHFLASFNEKMDAFPDRAGELRKLRNDLVRFLERNYPAARKLASRDAAKQFLARCKPSNDIVLKSFFPQRDRLFDENFNEYGGEEILSPDPATLAEIGARAAMAVGTGFAN</sequence>
<protein>
    <recommendedName>
        <fullName evidence="3">Sulfotransferase domain-containing protein</fullName>
    </recommendedName>
</protein>
<dbReference type="Proteomes" id="UP000664096">
    <property type="component" value="Unassembled WGS sequence"/>
</dbReference>
<dbReference type="SUPFAM" id="SSF52540">
    <property type="entry name" value="P-loop containing nucleoside triphosphate hydrolases"/>
    <property type="match status" value="1"/>
</dbReference>
<accession>A0A939EK76</accession>
<proteinExistence type="predicted"/>
<dbReference type="RefSeq" id="WP_207144109.1">
    <property type="nucleotide sequence ID" value="NZ_JAEKJZ010000008.1"/>
</dbReference>
<dbReference type="AlphaFoldDB" id="A0A939EK76"/>
<comment type="caution">
    <text evidence="1">The sequence shown here is derived from an EMBL/GenBank/DDBJ whole genome shotgun (WGS) entry which is preliminary data.</text>
</comment>
<dbReference type="EMBL" id="JAEKJZ010000008">
    <property type="protein sequence ID" value="MBN9673838.1"/>
    <property type="molecule type" value="Genomic_DNA"/>
</dbReference>
<evidence type="ECO:0008006" key="3">
    <source>
        <dbReference type="Google" id="ProtNLM"/>
    </source>
</evidence>
<dbReference type="InterPro" id="IPR027417">
    <property type="entry name" value="P-loop_NTPase"/>
</dbReference>
<dbReference type="Gene3D" id="3.40.50.300">
    <property type="entry name" value="P-loop containing nucleotide triphosphate hydrolases"/>
    <property type="match status" value="1"/>
</dbReference>